<organism evidence="3 4">
    <name type="scientific">Rhizodiscina lignyota</name>
    <dbReference type="NCBI Taxonomy" id="1504668"/>
    <lineage>
        <taxon>Eukaryota</taxon>
        <taxon>Fungi</taxon>
        <taxon>Dikarya</taxon>
        <taxon>Ascomycota</taxon>
        <taxon>Pezizomycotina</taxon>
        <taxon>Dothideomycetes</taxon>
        <taxon>Pleosporomycetidae</taxon>
        <taxon>Aulographales</taxon>
        <taxon>Rhizodiscinaceae</taxon>
        <taxon>Rhizodiscina</taxon>
    </lineage>
</organism>
<sequence>MSLPTAQPSPDEPPRSRLSAMQSNVRAFLRNPVASSVYSRSPIASAGPTPMVPQMPQLAFLRRQSTPTDEEHEAVLHPTISAETRRSSMSSQSRSPVNNGRIDYSPVNRISLWHEQEQPVTVALGVPDRHDSPRLPRHYGDEEEETVMGRHPADVPLDPETEELANMMRRKRRKRTRCRRCKRGAWYKKKHGRESLWRGSKTRGKCFCALISGIFLVILLAIYLSLALTQSNLGSELHVLFILAIIATTIFFAHSLIRLFMIAMRGPDANRPRHHNRIPSMVGPEGFQPDEPIRVHVVGDDDIVEIEARDEEEDAGHVEGDRDAEDGKMKVPPPAYGLWRSSVRIQPNLLHWARVNNNVPSVPSVPSSSSSSMAPSVRNSPEMSQRENTREGPRPPSYASDDGVDYVVSAQPRSTVFMPNMRPPSQLHPALRDM</sequence>
<comment type="caution">
    <text evidence="3">The sequence shown here is derived from an EMBL/GenBank/DDBJ whole genome shotgun (WGS) entry which is preliminary data.</text>
</comment>
<evidence type="ECO:0000256" key="1">
    <source>
        <dbReference type="SAM" id="MobiDB-lite"/>
    </source>
</evidence>
<keyword evidence="2" id="KW-0812">Transmembrane</keyword>
<feature type="region of interest" description="Disordered" evidence="1">
    <location>
        <begin position="361"/>
        <end position="434"/>
    </location>
</feature>
<dbReference type="Proteomes" id="UP000799772">
    <property type="component" value="Unassembled WGS sequence"/>
</dbReference>
<accession>A0A9P4IJ01</accession>
<reference evidence="3" key="1">
    <citation type="journal article" date="2020" name="Stud. Mycol.">
        <title>101 Dothideomycetes genomes: a test case for predicting lifestyles and emergence of pathogens.</title>
        <authorList>
            <person name="Haridas S."/>
            <person name="Albert R."/>
            <person name="Binder M."/>
            <person name="Bloem J."/>
            <person name="Labutti K."/>
            <person name="Salamov A."/>
            <person name="Andreopoulos B."/>
            <person name="Baker S."/>
            <person name="Barry K."/>
            <person name="Bills G."/>
            <person name="Bluhm B."/>
            <person name="Cannon C."/>
            <person name="Castanera R."/>
            <person name="Culley D."/>
            <person name="Daum C."/>
            <person name="Ezra D."/>
            <person name="Gonzalez J."/>
            <person name="Henrissat B."/>
            <person name="Kuo A."/>
            <person name="Liang C."/>
            <person name="Lipzen A."/>
            <person name="Lutzoni F."/>
            <person name="Magnuson J."/>
            <person name="Mondo S."/>
            <person name="Nolan M."/>
            <person name="Ohm R."/>
            <person name="Pangilinan J."/>
            <person name="Park H.-J."/>
            <person name="Ramirez L."/>
            <person name="Alfaro M."/>
            <person name="Sun H."/>
            <person name="Tritt A."/>
            <person name="Yoshinaga Y."/>
            <person name="Zwiers L.-H."/>
            <person name="Turgeon B."/>
            <person name="Goodwin S."/>
            <person name="Spatafora J."/>
            <person name="Crous P."/>
            <person name="Grigoriev I."/>
        </authorList>
    </citation>
    <scope>NUCLEOTIDE SEQUENCE</scope>
    <source>
        <strain evidence="3">CBS 133067</strain>
    </source>
</reference>
<evidence type="ECO:0000256" key="2">
    <source>
        <dbReference type="SAM" id="Phobius"/>
    </source>
</evidence>
<proteinExistence type="predicted"/>
<protein>
    <submittedName>
        <fullName evidence="3">Uncharacterized protein</fullName>
    </submittedName>
</protein>
<feature type="compositionally biased region" description="Basic and acidic residues" evidence="1">
    <location>
        <begin position="384"/>
        <end position="393"/>
    </location>
</feature>
<gene>
    <name evidence="3" type="ORF">NA57DRAFT_74462</name>
</gene>
<feature type="transmembrane region" description="Helical" evidence="2">
    <location>
        <begin position="238"/>
        <end position="261"/>
    </location>
</feature>
<evidence type="ECO:0000313" key="4">
    <source>
        <dbReference type="Proteomes" id="UP000799772"/>
    </source>
</evidence>
<keyword evidence="2" id="KW-1133">Transmembrane helix</keyword>
<feature type="transmembrane region" description="Helical" evidence="2">
    <location>
        <begin position="206"/>
        <end position="226"/>
    </location>
</feature>
<dbReference type="EMBL" id="ML978124">
    <property type="protein sequence ID" value="KAF2100863.1"/>
    <property type="molecule type" value="Genomic_DNA"/>
</dbReference>
<dbReference type="OrthoDB" id="5417811at2759"/>
<evidence type="ECO:0000313" key="3">
    <source>
        <dbReference type="EMBL" id="KAF2100863.1"/>
    </source>
</evidence>
<keyword evidence="2" id="KW-0472">Membrane</keyword>
<feature type="region of interest" description="Disordered" evidence="1">
    <location>
        <begin position="82"/>
        <end position="102"/>
    </location>
</feature>
<feature type="compositionally biased region" description="Low complexity" evidence="1">
    <location>
        <begin position="361"/>
        <end position="381"/>
    </location>
</feature>
<keyword evidence="4" id="KW-1185">Reference proteome</keyword>
<feature type="region of interest" description="Disordered" evidence="1">
    <location>
        <begin position="308"/>
        <end position="331"/>
    </location>
</feature>
<name>A0A9P4IJ01_9PEZI</name>
<feature type="region of interest" description="Disordered" evidence="1">
    <location>
        <begin position="1"/>
        <end position="23"/>
    </location>
</feature>
<dbReference type="AlphaFoldDB" id="A0A9P4IJ01"/>
<feature type="compositionally biased region" description="Basic and acidic residues" evidence="1">
    <location>
        <begin position="315"/>
        <end position="329"/>
    </location>
</feature>